<organism evidence="1 2">
    <name type="scientific">Lacticaseibacillus jixianensis</name>
    <dbReference type="NCBI Taxonomy" id="2486012"/>
    <lineage>
        <taxon>Bacteria</taxon>
        <taxon>Bacillati</taxon>
        <taxon>Bacillota</taxon>
        <taxon>Bacilli</taxon>
        <taxon>Lactobacillales</taxon>
        <taxon>Lactobacillaceae</taxon>
        <taxon>Lacticaseibacillus</taxon>
    </lineage>
</organism>
<reference evidence="2" key="1">
    <citation type="journal article" date="2019" name="Int. J. Syst. Evol. Microbiol.">
        <title>The Global Catalogue of Microorganisms (GCM) 10K type strain sequencing project: providing services to taxonomists for standard genome sequencing and annotation.</title>
        <authorList>
            <consortium name="The Broad Institute Genomics Platform"/>
            <consortium name="The Broad Institute Genome Sequencing Center for Infectious Disease"/>
            <person name="Wu L."/>
            <person name="Ma J."/>
        </authorList>
    </citation>
    <scope>NUCLEOTIDE SEQUENCE [LARGE SCALE GENOMIC DNA]</scope>
    <source>
        <strain evidence="2">CCM 8911</strain>
    </source>
</reference>
<accession>A0ABW4B505</accession>
<dbReference type="Proteomes" id="UP001597249">
    <property type="component" value="Unassembled WGS sequence"/>
</dbReference>
<gene>
    <name evidence="1" type="ORF">ACFQ3L_00070</name>
</gene>
<sequence>MKDDKKADQAAAVDMIDGLIDYASKHGLKSRDLAKTLIAATKDGLEGVDPLFKDGGLERKSVEDLATGYLVDRYHLAGDELAAKHEALVKEALALLRQHPEAFDKWVK</sequence>
<protein>
    <submittedName>
        <fullName evidence="1">Uncharacterized protein</fullName>
    </submittedName>
</protein>
<keyword evidence="2" id="KW-1185">Reference proteome</keyword>
<proteinExistence type="predicted"/>
<dbReference type="RefSeq" id="WP_125584445.1">
    <property type="nucleotide sequence ID" value="NZ_JBHTMO010000001.1"/>
</dbReference>
<name>A0ABW4B505_9LACO</name>
<comment type="caution">
    <text evidence="1">The sequence shown here is derived from an EMBL/GenBank/DDBJ whole genome shotgun (WGS) entry which is preliminary data.</text>
</comment>
<evidence type="ECO:0000313" key="1">
    <source>
        <dbReference type="EMBL" id="MFD1391984.1"/>
    </source>
</evidence>
<dbReference type="EMBL" id="JBHTMO010000001">
    <property type="protein sequence ID" value="MFD1391984.1"/>
    <property type="molecule type" value="Genomic_DNA"/>
</dbReference>
<evidence type="ECO:0000313" key="2">
    <source>
        <dbReference type="Proteomes" id="UP001597249"/>
    </source>
</evidence>